<comment type="subcellular location">
    <subcellularLocation>
        <location evidence="1 7">Cell membrane</location>
        <topology evidence="1 7">Multi-pass membrane protein</topology>
    </subcellularLocation>
</comment>
<dbReference type="GO" id="GO:0055085">
    <property type="term" value="P:transmembrane transport"/>
    <property type="evidence" value="ECO:0007669"/>
    <property type="project" value="InterPro"/>
</dbReference>
<gene>
    <name evidence="9" type="ORF">SAMN06266787_1127</name>
</gene>
<dbReference type="RefSeq" id="WP_089309071.1">
    <property type="nucleotide sequence ID" value="NZ_FZNK01000012.1"/>
</dbReference>
<keyword evidence="4" id="KW-0812">Transmembrane</keyword>
<comment type="similarity">
    <text evidence="7">Belongs to the binding-protein-dependent transport system permease family.</text>
</comment>
<protein>
    <submittedName>
        <fullName evidence="9">Carbohydrate ABC transporter membrane protein 1, CUT1 family</fullName>
    </submittedName>
</protein>
<reference evidence="9 10" key="1">
    <citation type="submission" date="2017-06" db="EMBL/GenBank/DDBJ databases">
        <authorList>
            <person name="Kim H.J."/>
            <person name="Triplett B.A."/>
        </authorList>
    </citation>
    <scope>NUCLEOTIDE SEQUENCE [LARGE SCALE GENOMIC DNA]</scope>
    <source>
        <strain evidence="9 10">DSM 19316</strain>
    </source>
</reference>
<dbReference type="Gene3D" id="1.10.3720.10">
    <property type="entry name" value="MetI-like"/>
    <property type="match status" value="1"/>
</dbReference>
<dbReference type="AlphaFoldDB" id="A0A238YGZ2"/>
<evidence type="ECO:0000259" key="8">
    <source>
        <dbReference type="PROSITE" id="PS50928"/>
    </source>
</evidence>
<proteinExistence type="inferred from homology"/>
<keyword evidence="6" id="KW-0472">Membrane</keyword>
<dbReference type="PROSITE" id="PS50928">
    <property type="entry name" value="ABC_TM1"/>
    <property type="match status" value="1"/>
</dbReference>
<dbReference type="InterPro" id="IPR035906">
    <property type="entry name" value="MetI-like_sf"/>
</dbReference>
<sequence length="304" mass="34660">MSVQDRVTSFFDRGGTERTLEEKEELLGYALILPSILLVSIIILYPLAYNVYLSFHEVPLAPGESALFVGTQHYADLLSDPAFWEALYNTVVFTFFSDLLATAGGLFAALLLNRAFRGRRLVRGLMLLPYVAPIIAVAFAWRWMLDPLFGIVPFILNNILNLNLGTIDLLGNSDSAIWTVIIFDAWRYFPFAFLMLIARVQAIPEEMYEAARIDGASRFAQFKDITLPELKYILATVFLLRWIWNFNKFADVWLLTREVETLPIFTYQTAFANFELGLGAAISMVLFVFLISFVLIYVNTVLEW</sequence>
<dbReference type="InterPro" id="IPR000515">
    <property type="entry name" value="MetI-like"/>
</dbReference>
<evidence type="ECO:0000256" key="5">
    <source>
        <dbReference type="ARBA" id="ARBA00022989"/>
    </source>
</evidence>
<feature type="domain" description="ABC transmembrane type-1" evidence="8">
    <location>
        <begin position="87"/>
        <end position="297"/>
    </location>
</feature>
<evidence type="ECO:0000313" key="10">
    <source>
        <dbReference type="Proteomes" id="UP000198297"/>
    </source>
</evidence>
<evidence type="ECO:0000256" key="4">
    <source>
        <dbReference type="ARBA" id="ARBA00022692"/>
    </source>
</evidence>
<evidence type="ECO:0000256" key="2">
    <source>
        <dbReference type="ARBA" id="ARBA00022448"/>
    </source>
</evidence>
<evidence type="ECO:0000256" key="1">
    <source>
        <dbReference type="ARBA" id="ARBA00004651"/>
    </source>
</evidence>
<keyword evidence="2 7" id="KW-0813">Transport</keyword>
<evidence type="ECO:0000256" key="7">
    <source>
        <dbReference type="RuleBase" id="RU363032"/>
    </source>
</evidence>
<dbReference type="Pfam" id="PF00528">
    <property type="entry name" value="BPD_transp_1"/>
    <property type="match status" value="1"/>
</dbReference>
<dbReference type="Proteomes" id="UP000198297">
    <property type="component" value="Unassembled WGS sequence"/>
</dbReference>
<accession>A0A238YGZ2</accession>
<evidence type="ECO:0000256" key="6">
    <source>
        <dbReference type="ARBA" id="ARBA00023136"/>
    </source>
</evidence>
<dbReference type="PANTHER" id="PTHR43005">
    <property type="entry name" value="BLR7065 PROTEIN"/>
    <property type="match status" value="1"/>
</dbReference>
<dbReference type="PANTHER" id="PTHR43005:SF1">
    <property type="entry name" value="SPERMIDINE_PUTRESCINE TRANSPORT SYSTEM PERMEASE PROTEIN"/>
    <property type="match status" value="1"/>
</dbReference>
<evidence type="ECO:0000313" key="9">
    <source>
        <dbReference type="EMBL" id="SNR69894.1"/>
    </source>
</evidence>
<dbReference type="GO" id="GO:0005886">
    <property type="term" value="C:plasma membrane"/>
    <property type="evidence" value="ECO:0007669"/>
    <property type="project" value="UniProtKB-SubCell"/>
</dbReference>
<organism evidence="9 10">
    <name type="scientific">Halorubrum ezzemoulense</name>
    <name type="common">Halorubrum chaoviator</name>
    <dbReference type="NCBI Taxonomy" id="337243"/>
    <lineage>
        <taxon>Archaea</taxon>
        <taxon>Methanobacteriati</taxon>
        <taxon>Methanobacteriota</taxon>
        <taxon>Stenosarchaea group</taxon>
        <taxon>Halobacteria</taxon>
        <taxon>Halobacteriales</taxon>
        <taxon>Haloferacaceae</taxon>
        <taxon>Halorubrum</taxon>
    </lineage>
</organism>
<name>A0A238YGZ2_HALEZ</name>
<keyword evidence="5" id="KW-1133">Transmembrane helix</keyword>
<keyword evidence="3" id="KW-1003">Cell membrane</keyword>
<dbReference type="CDD" id="cd06261">
    <property type="entry name" value="TM_PBP2"/>
    <property type="match status" value="1"/>
</dbReference>
<dbReference type="SUPFAM" id="SSF161098">
    <property type="entry name" value="MetI-like"/>
    <property type="match status" value="1"/>
</dbReference>
<evidence type="ECO:0000256" key="3">
    <source>
        <dbReference type="ARBA" id="ARBA00022475"/>
    </source>
</evidence>
<dbReference type="EMBL" id="FZNK01000012">
    <property type="protein sequence ID" value="SNR69894.1"/>
    <property type="molecule type" value="Genomic_DNA"/>
</dbReference>